<keyword evidence="1" id="KW-0805">Transcription regulation</keyword>
<dbReference type="InterPro" id="IPR028082">
    <property type="entry name" value="Peripla_BP_I"/>
</dbReference>
<dbReference type="PROSITE" id="PS50932">
    <property type="entry name" value="HTH_LACI_2"/>
    <property type="match status" value="1"/>
</dbReference>
<dbReference type="SMART" id="SM00354">
    <property type="entry name" value="HTH_LACI"/>
    <property type="match status" value="1"/>
</dbReference>
<feature type="domain" description="HTH lacI-type" evidence="4">
    <location>
        <begin position="10"/>
        <end position="65"/>
    </location>
</feature>
<name>A0ABP7RTP1_9PSEU</name>
<dbReference type="Gene3D" id="1.10.260.40">
    <property type="entry name" value="lambda repressor-like DNA-binding domains"/>
    <property type="match status" value="1"/>
</dbReference>
<dbReference type="PANTHER" id="PTHR30146">
    <property type="entry name" value="LACI-RELATED TRANSCRIPTIONAL REPRESSOR"/>
    <property type="match status" value="1"/>
</dbReference>
<dbReference type="Pfam" id="PF00356">
    <property type="entry name" value="LacI"/>
    <property type="match status" value="1"/>
</dbReference>
<dbReference type="Pfam" id="PF13377">
    <property type="entry name" value="Peripla_BP_3"/>
    <property type="match status" value="1"/>
</dbReference>
<sequence>MVNVTRRRRPTLDDVAAAVGVSRATVSNAYNRPDQLSAELRARVLDAAKRLGYAGPNPVARSLARSQSGAIAFMLDANLSIAFSDPALSITLDAFATAIAPGEHALVLLPGGEDGGPRAERVMRAQADLMVSYSLSDKASALQAVRDRGLPLVVVDEPHLPGAAVVGIDDRGGSEAAARHLVELGHRRIGVLAQDCMYGFPGGRRSRAEAEASPFRINRERLGGYLDVIAEAGIDPDSVPIWEFSGMDRERAVAGAHAALVEEPGLTALLCMSDELAAAATTAARQLGLRVPEDLSLVGFDDTPTARLLDPPLTTVRQDLLGKGRIAGELALLLLSGRKAPKPTVLPTELVVRASTAPPVSAGGKPR</sequence>
<protein>
    <submittedName>
        <fullName evidence="5">Substrate-binding domain-containing protein</fullName>
    </submittedName>
</protein>
<gene>
    <name evidence="5" type="ORF">GCM10022247_23570</name>
</gene>
<proteinExistence type="predicted"/>
<reference evidence="6" key="1">
    <citation type="journal article" date="2019" name="Int. J. Syst. Evol. Microbiol.">
        <title>The Global Catalogue of Microorganisms (GCM) 10K type strain sequencing project: providing services to taxonomists for standard genome sequencing and annotation.</title>
        <authorList>
            <consortium name="The Broad Institute Genomics Platform"/>
            <consortium name="The Broad Institute Genome Sequencing Center for Infectious Disease"/>
            <person name="Wu L."/>
            <person name="Ma J."/>
        </authorList>
    </citation>
    <scope>NUCLEOTIDE SEQUENCE [LARGE SCALE GENOMIC DNA]</scope>
    <source>
        <strain evidence="6">JCM 17342</strain>
    </source>
</reference>
<accession>A0ABP7RTP1</accession>
<dbReference type="InterPro" id="IPR000843">
    <property type="entry name" value="HTH_LacI"/>
</dbReference>
<evidence type="ECO:0000256" key="2">
    <source>
        <dbReference type="ARBA" id="ARBA00023125"/>
    </source>
</evidence>
<organism evidence="5 6">
    <name type="scientific">Allokutzneria multivorans</name>
    <dbReference type="NCBI Taxonomy" id="1142134"/>
    <lineage>
        <taxon>Bacteria</taxon>
        <taxon>Bacillati</taxon>
        <taxon>Actinomycetota</taxon>
        <taxon>Actinomycetes</taxon>
        <taxon>Pseudonocardiales</taxon>
        <taxon>Pseudonocardiaceae</taxon>
        <taxon>Allokutzneria</taxon>
    </lineage>
</organism>
<keyword evidence="3" id="KW-0804">Transcription</keyword>
<evidence type="ECO:0000313" key="6">
    <source>
        <dbReference type="Proteomes" id="UP001501747"/>
    </source>
</evidence>
<dbReference type="CDD" id="cd01392">
    <property type="entry name" value="HTH_LacI"/>
    <property type="match status" value="1"/>
</dbReference>
<dbReference type="InterPro" id="IPR046335">
    <property type="entry name" value="LacI/GalR-like_sensor"/>
</dbReference>
<dbReference type="PANTHER" id="PTHR30146:SF138">
    <property type="entry name" value="TRANSCRIPTIONAL REGULATORY PROTEIN"/>
    <property type="match status" value="1"/>
</dbReference>
<dbReference type="SUPFAM" id="SSF47413">
    <property type="entry name" value="lambda repressor-like DNA-binding domains"/>
    <property type="match status" value="1"/>
</dbReference>
<evidence type="ECO:0000256" key="1">
    <source>
        <dbReference type="ARBA" id="ARBA00023015"/>
    </source>
</evidence>
<dbReference type="EMBL" id="BAABAL010000006">
    <property type="protein sequence ID" value="GAA4002111.1"/>
    <property type="molecule type" value="Genomic_DNA"/>
</dbReference>
<evidence type="ECO:0000313" key="5">
    <source>
        <dbReference type="EMBL" id="GAA4002111.1"/>
    </source>
</evidence>
<dbReference type="InterPro" id="IPR010982">
    <property type="entry name" value="Lambda_DNA-bd_dom_sf"/>
</dbReference>
<dbReference type="CDD" id="cd06279">
    <property type="entry name" value="PBP1_LacI-like"/>
    <property type="match status" value="1"/>
</dbReference>
<evidence type="ECO:0000259" key="4">
    <source>
        <dbReference type="PROSITE" id="PS50932"/>
    </source>
</evidence>
<keyword evidence="2" id="KW-0238">DNA-binding</keyword>
<dbReference type="Proteomes" id="UP001501747">
    <property type="component" value="Unassembled WGS sequence"/>
</dbReference>
<evidence type="ECO:0000256" key="3">
    <source>
        <dbReference type="ARBA" id="ARBA00023163"/>
    </source>
</evidence>
<dbReference type="Gene3D" id="3.40.50.2300">
    <property type="match status" value="2"/>
</dbReference>
<dbReference type="SUPFAM" id="SSF53822">
    <property type="entry name" value="Periplasmic binding protein-like I"/>
    <property type="match status" value="1"/>
</dbReference>
<keyword evidence="6" id="KW-1185">Reference proteome</keyword>
<comment type="caution">
    <text evidence="5">The sequence shown here is derived from an EMBL/GenBank/DDBJ whole genome shotgun (WGS) entry which is preliminary data.</text>
</comment>